<organism evidence="4 5">
    <name type="scientific">Serendipita indica (strain DSM 11827)</name>
    <name type="common">Root endophyte fungus</name>
    <name type="synonym">Piriformospora indica</name>
    <dbReference type="NCBI Taxonomy" id="1109443"/>
    <lineage>
        <taxon>Eukaryota</taxon>
        <taxon>Fungi</taxon>
        <taxon>Dikarya</taxon>
        <taxon>Basidiomycota</taxon>
        <taxon>Agaricomycotina</taxon>
        <taxon>Agaricomycetes</taxon>
        <taxon>Sebacinales</taxon>
        <taxon>Serendipitaceae</taxon>
        <taxon>Serendipita</taxon>
    </lineage>
</organism>
<keyword evidence="5" id="KW-1185">Reference proteome</keyword>
<evidence type="ECO:0000256" key="2">
    <source>
        <dbReference type="ARBA" id="ARBA00022694"/>
    </source>
</evidence>
<feature type="domain" description="tRNA-splicing endonuclease subunit Sen15" evidence="3">
    <location>
        <begin position="25"/>
        <end position="155"/>
    </location>
</feature>
<comment type="caution">
    <text evidence="4">The sequence shown here is derived from an EMBL/GenBank/DDBJ whole genome shotgun (WGS) entry which is preliminary data.</text>
</comment>
<dbReference type="Gene3D" id="3.40.1350.10">
    <property type="match status" value="1"/>
</dbReference>
<evidence type="ECO:0000313" key="5">
    <source>
        <dbReference type="Proteomes" id="UP000007148"/>
    </source>
</evidence>
<comment type="similarity">
    <text evidence="1">Belongs to the SEN15 family.</text>
</comment>
<dbReference type="InterPro" id="IPR036167">
    <property type="entry name" value="tRNA_intron_Endo_cat-like_sf"/>
</dbReference>
<dbReference type="GO" id="GO:0000379">
    <property type="term" value="P:tRNA-type intron splice site recognition and cleavage"/>
    <property type="evidence" value="ECO:0007669"/>
    <property type="project" value="InterPro"/>
</dbReference>
<dbReference type="HOGENOM" id="CLU_1461250_0_0_1"/>
<sequence length="156" mass="17561">MEQPDYSDLNILCRKYPLHAGLLMQVYQDLLLSQRWTDIMCLDIHTLARPALMARGHAVGVDLILEEKARTGNEIPGSVSIVVPYAVDEQLDLNEIRLSFDSTAQMLRNCTIDSNQDGHNGRNSQHHKAYIFMAVVTSDSSQVYYKISDGIVKPQV</sequence>
<dbReference type="EMBL" id="CAFZ01000012">
    <property type="protein sequence ID" value="CCA67308.1"/>
    <property type="molecule type" value="Genomic_DNA"/>
</dbReference>
<dbReference type="GO" id="GO:0000214">
    <property type="term" value="C:tRNA-intron endonuclease complex"/>
    <property type="evidence" value="ECO:0007669"/>
    <property type="project" value="InterPro"/>
</dbReference>
<dbReference type="InterPro" id="IPR042777">
    <property type="entry name" value="Sen15_fungi"/>
</dbReference>
<dbReference type="Pfam" id="PF09631">
    <property type="entry name" value="Sen15"/>
    <property type="match status" value="1"/>
</dbReference>
<gene>
    <name evidence="4" type="ORF">PIIN_11831</name>
</gene>
<dbReference type="InterPro" id="IPR018593">
    <property type="entry name" value="tRNA-endonuc_su_Sen15"/>
</dbReference>
<dbReference type="PANTHER" id="PTHR28518">
    <property type="entry name" value="TRNA-SPLICING ENDONUCLEASE SUBUNIT SEN15"/>
    <property type="match status" value="1"/>
</dbReference>
<evidence type="ECO:0000313" key="4">
    <source>
        <dbReference type="EMBL" id="CCA67308.1"/>
    </source>
</evidence>
<name>G4T7K9_SERID</name>
<accession>G4T7K9</accession>
<reference evidence="4 5" key="1">
    <citation type="journal article" date="2011" name="PLoS Pathog.">
        <title>Endophytic Life Strategies Decoded by Genome and Transcriptome Analyses of the Mutualistic Root Symbiont Piriformospora indica.</title>
        <authorList>
            <person name="Zuccaro A."/>
            <person name="Lahrmann U."/>
            <person name="Guldener U."/>
            <person name="Langen G."/>
            <person name="Pfiffi S."/>
            <person name="Biedenkopf D."/>
            <person name="Wong P."/>
            <person name="Samans B."/>
            <person name="Grimm C."/>
            <person name="Basiewicz M."/>
            <person name="Murat C."/>
            <person name="Martin F."/>
            <person name="Kogel K.H."/>
        </authorList>
    </citation>
    <scope>NUCLEOTIDE SEQUENCE [LARGE SCALE GENOMIC DNA]</scope>
    <source>
        <strain evidence="4 5">DSM 11827</strain>
    </source>
</reference>
<evidence type="ECO:0000259" key="3">
    <source>
        <dbReference type="Pfam" id="PF09631"/>
    </source>
</evidence>
<protein>
    <recommendedName>
        <fullName evidence="3">tRNA-splicing endonuclease subunit Sen15 domain-containing protein</fullName>
    </recommendedName>
</protein>
<proteinExistence type="inferred from homology"/>
<dbReference type="OrthoDB" id="10002170at2759"/>
<dbReference type="AlphaFoldDB" id="G4T7K9"/>
<dbReference type="InParanoid" id="G4T7K9"/>
<dbReference type="STRING" id="1109443.G4T7K9"/>
<evidence type="ECO:0000256" key="1">
    <source>
        <dbReference type="ARBA" id="ARBA00006091"/>
    </source>
</evidence>
<dbReference type="FunCoup" id="G4T7K9">
    <property type="interactions" value="2"/>
</dbReference>
<dbReference type="InterPro" id="IPR011856">
    <property type="entry name" value="tRNA_endonuc-like_dom_sf"/>
</dbReference>
<dbReference type="GO" id="GO:0003676">
    <property type="term" value="F:nucleic acid binding"/>
    <property type="evidence" value="ECO:0007669"/>
    <property type="project" value="InterPro"/>
</dbReference>
<dbReference type="SUPFAM" id="SSF53032">
    <property type="entry name" value="tRNA-intron endonuclease catalytic domain-like"/>
    <property type="match status" value="1"/>
</dbReference>
<dbReference type="eggNOG" id="ENOG502SC4F">
    <property type="taxonomic scope" value="Eukaryota"/>
</dbReference>
<dbReference type="Proteomes" id="UP000007148">
    <property type="component" value="Unassembled WGS sequence"/>
</dbReference>
<dbReference type="GO" id="GO:0000213">
    <property type="term" value="F:tRNA-intron lyase activity"/>
    <property type="evidence" value="ECO:0007669"/>
    <property type="project" value="TreeGrafter"/>
</dbReference>
<keyword evidence="2" id="KW-0819">tRNA processing</keyword>
<dbReference type="PANTHER" id="PTHR28518:SF1">
    <property type="entry name" value="TRNA-SPLICING ENDONUCLEASE SUBUNIT SEN15"/>
    <property type="match status" value="1"/>
</dbReference>